<feature type="repeat" description="WD" evidence="3">
    <location>
        <begin position="966"/>
        <end position="1006"/>
    </location>
</feature>
<feature type="compositionally biased region" description="Low complexity" evidence="5">
    <location>
        <begin position="620"/>
        <end position="630"/>
    </location>
</feature>
<dbReference type="GO" id="GO:0009640">
    <property type="term" value="P:photomorphogenesis"/>
    <property type="evidence" value="ECO:0007669"/>
    <property type="project" value="InterPro"/>
</dbReference>
<keyword evidence="8" id="KW-1185">Reference proteome</keyword>
<dbReference type="PROSITE" id="PS50082">
    <property type="entry name" value="WD_REPEATS_2"/>
    <property type="match status" value="2"/>
</dbReference>
<proteinExistence type="predicted"/>
<evidence type="ECO:0000256" key="1">
    <source>
        <dbReference type="ARBA" id="ARBA00022574"/>
    </source>
</evidence>
<protein>
    <submittedName>
        <fullName evidence="7">Protein SPA1-RELATED 2</fullName>
    </submittedName>
</protein>
<evidence type="ECO:0000256" key="4">
    <source>
        <dbReference type="SAM" id="Coils"/>
    </source>
</evidence>
<dbReference type="InterPro" id="IPR000719">
    <property type="entry name" value="Prot_kinase_dom"/>
</dbReference>
<dbReference type="SMART" id="SM00320">
    <property type="entry name" value="WD40"/>
    <property type="match status" value="6"/>
</dbReference>
<evidence type="ECO:0000256" key="3">
    <source>
        <dbReference type="PROSITE-ProRule" id="PRU00221"/>
    </source>
</evidence>
<comment type="caution">
    <text evidence="7">The sequence shown here is derived from an EMBL/GenBank/DDBJ whole genome shotgun (WGS) entry which is preliminary data.</text>
</comment>
<feature type="coiled-coil region" evidence="4">
    <location>
        <begin position="587"/>
        <end position="614"/>
    </location>
</feature>
<dbReference type="Proteomes" id="UP001289374">
    <property type="component" value="Unassembled WGS sequence"/>
</dbReference>
<evidence type="ECO:0000313" key="7">
    <source>
        <dbReference type="EMBL" id="KAK4389206.1"/>
    </source>
</evidence>
<dbReference type="InterPro" id="IPR001680">
    <property type="entry name" value="WD40_rpt"/>
</dbReference>
<dbReference type="GO" id="GO:0005524">
    <property type="term" value="F:ATP binding"/>
    <property type="evidence" value="ECO:0007669"/>
    <property type="project" value="InterPro"/>
</dbReference>
<dbReference type="SUPFAM" id="SSF50978">
    <property type="entry name" value="WD40 repeat-like"/>
    <property type="match status" value="1"/>
</dbReference>
<dbReference type="InterPro" id="IPR011009">
    <property type="entry name" value="Kinase-like_dom_sf"/>
</dbReference>
<dbReference type="PANTHER" id="PTHR44218">
    <property type="entry name" value="PROTEIN SPA1-RELATED 2"/>
    <property type="match status" value="1"/>
</dbReference>
<dbReference type="EMBL" id="JACGWL010000013">
    <property type="protein sequence ID" value="KAK4389206.1"/>
    <property type="molecule type" value="Genomic_DNA"/>
</dbReference>
<feature type="compositionally biased region" description="Polar residues" evidence="5">
    <location>
        <begin position="632"/>
        <end position="648"/>
    </location>
</feature>
<evidence type="ECO:0000313" key="8">
    <source>
        <dbReference type="Proteomes" id="UP001289374"/>
    </source>
</evidence>
<keyword evidence="1 3" id="KW-0853">WD repeat</keyword>
<accession>A0AAE1W9V7</accession>
<keyword evidence="2" id="KW-0677">Repeat</keyword>
<feature type="repeat" description="WD" evidence="3">
    <location>
        <begin position="880"/>
        <end position="922"/>
    </location>
</feature>
<dbReference type="AlphaFoldDB" id="A0AAE1W9V7"/>
<dbReference type="PANTHER" id="PTHR44218:SF6">
    <property type="entry name" value="PROTEIN SUPPRESSOR OF PHYA-105 1"/>
    <property type="match status" value="1"/>
</dbReference>
<dbReference type="InterPro" id="IPR036322">
    <property type="entry name" value="WD40_repeat_dom_sf"/>
</dbReference>
<feature type="region of interest" description="Disordered" evidence="5">
    <location>
        <begin position="614"/>
        <end position="648"/>
    </location>
</feature>
<organism evidence="7 8">
    <name type="scientific">Sesamum angolense</name>
    <dbReference type="NCBI Taxonomy" id="2727404"/>
    <lineage>
        <taxon>Eukaryota</taxon>
        <taxon>Viridiplantae</taxon>
        <taxon>Streptophyta</taxon>
        <taxon>Embryophyta</taxon>
        <taxon>Tracheophyta</taxon>
        <taxon>Spermatophyta</taxon>
        <taxon>Magnoliopsida</taxon>
        <taxon>eudicotyledons</taxon>
        <taxon>Gunneridae</taxon>
        <taxon>Pentapetalae</taxon>
        <taxon>asterids</taxon>
        <taxon>lamiids</taxon>
        <taxon>Lamiales</taxon>
        <taxon>Pedaliaceae</taxon>
        <taxon>Sesamum</taxon>
    </lineage>
</organism>
<dbReference type="InterPro" id="IPR015943">
    <property type="entry name" value="WD40/YVTN_repeat-like_dom_sf"/>
</dbReference>
<evidence type="ECO:0000259" key="6">
    <source>
        <dbReference type="PROSITE" id="PS50011"/>
    </source>
</evidence>
<sequence length="1105" mass="122879">MDEVVDDEVAEPVDVAHIRNKENEFSLKPGSSNILHGMVTPMVADYSDISNNPYSNILDGEHLDRIGSSEQASVSPRCTNDAVVEELTLRNYDREKLGIVGSSNNRERTQSKQNHWPNLYQIAGGSGLSNFHGQISDKGKGSVTSSTWEDEGDGFFSGLIDQTQPLPNYNQNATVDNILGNDAKGTSADILYPSGGIRTKILSRSGFSEYFIKSTLRDKGVIHKAPAQRGYGTESGVQDHLKSGVVGLANSVAPLDSNAEPHGLPEPCTSLNSDSIGDGINLRDWLVSARNNTNKVERLSLFRQIVRLVDFSHSNGAFLQDLRPSCFKVSGSYQVMYVGSSAHAGVTENVTDQDIQKSIHNRNGKSPIHQSMLPFDRHSGKKQRLGENMNFLQRWPQFPSRSGIRCTSINVAKVDSADPPNAGMSSDEQHNAQIESKTQTKFFSYNIPNSLRPLKSSLSCMLEEKWYNSPELYNEESCSVASNVYSLGVLLFELLGSFDSERSHAAAMLDLRHRILPPGFLLENPKEAGFCLWLLHPEPSLRPTTREILQSELMSGIQELSGGELLSLIDKEAGESELLLYFLLSLNEQKQKDVSNLMEQIQRIEADIQEVERRKPRRIPVQPSSPQVSPTACRSSYTYGGSPSLDNMSSLSNKETTLISNIKQLESAYFSMRSNIQLSDSNLITRRTGELLQSRENSCTIRTEEAKYNKADHLGGFFDGLCKYARYRKFKVRGILRSGEFNSANVICSLSFDRDEDYLAAGGVSKKIKIFEFQALSDDSVDIHYPVVEMANKSRLSCICWNSYIRNYLASTDYDGIVKGEQLRTRNRKGYWDFYAEMSKSFKAFPNRTRSLCSKHHHCSLFKVSIQLWDAATGQGFSHFIEHSERAWSVDFSQVNPTKLASGSDDRLVKLWSINEKNSLCTIRSNANVCCVQFSADLPHLLAFTSADHMTYCYDLRNVSTPWCILAGHEKTVSYAKFLDAGTLVSASTDNTLKVWDLNKTSSNSLSKDACSLTLKGHTNEKNFVGLSAADGYITCGSETNEVFAYYKSLPMPITAHTFGSIDPITGKETEDDNGQFVSSVCWRRKSNMVVAANSSGCIKLLQMV</sequence>
<evidence type="ECO:0000256" key="2">
    <source>
        <dbReference type="ARBA" id="ARBA00022737"/>
    </source>
</evidence>
<dbReference type="SUPFAM" id="SSF56112">
    <property type="entry name" value="Protein kinase-like (PK-like)"/>
    <property type="match status" value="1"/>
</dbReference>
<dbReference type="Pfam" id="PF00400">
    <property type="entry name" value="WD40"/>
    <property type="match status" value="3"/>
</dbReference>
<evidence type="ECO:0000256" key="5">
    <source>
        <dbReference type="SAM" id="MobiDB-lite"/>
    </source>
</evidence>
<keyword evidence="4" id="KW-0175">Coiled coil</keyword>
<feature type="domain" description="Protein kinase" evidence="6">
    <location>
        <begin position="173"/>
        <end position="554"/>
    </location>
</feature>
<dbReference type="PROSITE" id="PS50011">
    <property type="entry name" value="PROTEIN_KINASE_DOM"/>
    <property type="match status" value="1"/>
</dbReference>
<dbReference type="InterPro" id="IPR019775">
    <property type="entry name" value="WD40_repeat_CS"/>
</dbReference>
<gene>
    <name evidence="7" type="ORF">Sango_2257600</name>
</gene>
<dbReference type="PROSITE" id="PS50294">
    <property type="entry name" value="WD_REPEATS_REGION"/>
    <property type="match status" value="1"/>
</dbReference>
<dbReference type="Gene3D" id="2.130.10.10">
    <property type="entry name" value="YVTN repeat-like/Quinoprotein amine dehydrogenase"/>
    <property type="match status" value="2"/>
</dbReference>
<reference evidence="7" key="2">
    <citation type="journal article" date="2024" name="Plant">
        <title>Genomic evolution and insights into agronomic trait innovations of Sesamum species.</title>
        <authorList>
            <person name="Miao H."/>
            <person name="Wang L."/>
            <person name="Qu L."/>
            <person name="Liu H."/>
            <person name="Sun Y."/>
            <person name="Le M."/>
            <person name="Wang Q."/>
            <person name="Wei S."/>
            <person name="Zheng Y."/>
            <person name="Lin W."/>
            <person name="Duan Y."/>
            <person name="Cao H."/>
            <person name="Xiong S."/>
            <person name="Wang X."/>
            <person name="Wei L."/>
            <person name="Li C."/>
            <person name="Ma Q."/>
            <person name="Ju M."/>
            <person name="Zhao R."/>
            <person name="Li G."/>
            <person name="Mu C."/>
            <person name="Tian Q."/>
            <person name="Mei H."/>
            <person name="Zhang T."/>
            <person name="Gao T."/>
            <person name="Zhang H."/>
        </authorList>
    </citation>
    <scope>NUCLEOTIDE SEQUENCE</scope>
    <source>
        <strain evidence="7">K16</strain>
    </source>
</reference>
<reference evidence="7" key="1">
    <citation type="submission" date="2020-06" db="EMBL/GenBank/DDBJ databases">
        <authorList>
            <person name="Li T."/>
            <person name="Hu X."/>
            <person name="Zhang T."/>
            <person name="Song X."/>
            <person name="Zhang H."/>
            <person name="Dai N."/>
            <person name="Sheng W."/>
            <person name="Hou X."/>
            <person name="Wei L."/>
        </authorList>
    </citation>
    <scope>NUCLEOTIDE SEQUENCE</scope>
    <source>
        <strain evidence="7">K16</strain>
        <tissue evidence="7">Leaf</tissue>
    </source>
</reference>
<dbReference type="GO" id="GO:0004672">
    <property type="term" value="F:protein kinase activity"/>
    <property type="evidence" value="ECO:0007669"/>
    <property type="project" value="InterPro"/>
</dbReference>
<name>A0AAE1W9V7_9LAMI</name>
<dbReference type="Gene3D" id="1.10.510.10">
    <property type="entry name" value="Transferase(Phosphotransferase) domain 1"/>
    <property type="match status" value="1"/>
</dbReference>
<dbReference type="PROSITE" id="PS00678">
    <property type="entry name" value="WD_REPEATS_1"/>
    <property type="match status" value="1"/>
</dbReference>
<dbReference type="InterPro" id="IPR044630">
    <property type="entry name" value="SPA1/2/3/4"/>
</dbReference>